<accession>A0A7X0HXW8</accession>
<dbReference type="Proteomes" id="UP000531594">
    <property type="component" value="Unassembled WGS sequence"/>
</dbReference>
<organism evidence="2 3">
    <name type="scientific">Bacillus benzoevorans</name>
    <dbReference type="NCBI Taxonomy" id="1456"/>
    <lineage>
        <taxon>Bacteria</taxon>
        <taxon>Bacillati</taxon>
        <taxon>Bacillota</taxon>
        <taxon>Bacilli</taxon>
        <taxon>Bacillales</taxon>
        <taxon>Bacillaceae</taxon>
        <taxon>Bacillus</taxon>
    </lineage>
</organism>
<sequence length="278" mass="31986">MKIDFYTDTVKKSNEDIYGITKSGAFVLDGASALTDKNYTSSGNDVTWMVNWWKEYLEKNLDNTDYSIQEILAEGIDHFNKGYGKFVDLSTLKAYEQLSAGIAIVRKNGDFLESYVLGDVEITIEGKDREFIVITDNSIKNLDNGVIQIMGRNKKRKDQYVFKEFTQEELDILRLNRSKMNDPRGYFILSHKKEAVDRGIYKTIPVESIERCLLATDGLGPLSYRYSKKSLLDRIREKGAQELIKELRNLEKSDIDKRNIGRLKTHDDATLVYLDLSF</sequence>
<dbReference type="InterPro" id="IPR001932">
    <property type="entry name" value="PPM-type_phosphatase-like_dom"/>
</dbReference>
<reference evidence="2 3" key="1">
    <citation type="submission" date="2020-08" db="EMBL/GenBank/DDBJ databases">
        <title>Genomic Encyclopedia of Type Strains, Phase IV (KMG-IV): sequencing the most valuable type-strain genomes for metagenomic binning, comparative biology and taxonomic classification.</title>
        <authorList>
            <person name="Goeker M."/>
        </authorList>
    </citation>
    <scope>NUCLEOTIDE SEQUENCE [LARGE SCALE GENOMIC DNA]</scope>
    <source>
        <strain evidence="2 3">DSM 5391</strain>
    </source>
</reference>
<dbReference type="RefSeq" id="WP_184529758.1">
    <property type="nucleotide sequence ID" value="NZ_JACHGK010000025.1"/>
</dbReference>
<feature type="domain" description="PPM-type phosphatase" evidence="1">
    <location>
        <begin position="25"/>
        <end position="227"/>
    </location>
</feature>
<evidence type="ECO:0000259" key="1">
    <source>
        <dbReference type="Pfam" id="PF13672"/>
    </source>
</evidence>
<dbReference type="EMBL" id="JACHGK010000025">
    <property type="protein sequence ID" value="MBB6447635.1"/>
    <property type="molecule type" value="Genomic_DNA"/>
</dbReference>
<name>A0A7X0HXW8_9BACI</name>
<protein>
    <recommendedName>
        <fullName evidence="1">PPM-type phosphatase domain-containing protein</fullName>
    </recommendedName>
</protein>
<evidence type="ECO:0000313" key="3">
    <source>
        <dbReference type="Proteomes" id="UP000531594"/>
    </source>
</evidence>
<gene>
    <name evidence="2" type="ORF">HNR53_004323</name>
</gene>
<dbReference type="AlphaFoldDB" id="A0A7X0HXW8"/>
<keyword evidence="3" id="KW-1185">Reference proteome</keyword>
<evidence type="ECO:0000313" key="2">
    <source>
        <dbReference type="EMBL" id="MBB6447635.1"/>
    </source>
</evidence>
<comment type="caution">
    <text evidence="2">The sequence shown here is derived from an EMBL/GenBank/DDBJ whole genome shotgun (WGS) entry which is preliminary data.</text>
</comment>
<proteinExistence type="predicted"/>
<dbReference type="Pfam" id="PF13672">
    <property type="entry name" value="PP2C_2"/>
    <property type="match status" value="1"/>
</dbReference>